<evidence type="ECO:0000256" key="1">
    <source>
        <dbReference type="ARBA" id="ARBA00022491"/>
    </source>
</evidence>
<dbReference type="Gene3D" id="1.10.10.10">
    <property type="entry name" value="Winged helix-like DNA-binding domain superfamily/Winged helix DNA-binding domain"/>
    <property type="match status" value="1"/>
</dbReference>
<dbReference type="RefSeq" id="WP_058319459.1">
    <property type="nucleotide sequence ID" value="NZ_CYSF01000012.1"/>
</dbReference>
<dbReference type="Pfam" id="PF00455">
    <property type="entry name" value="DeoRC"/>
    <property type="match status" value="1"/>
</dbReference>
<dbReference type="InterPro" id="IPR050313">
    <property type="entry name" value="Carb_Metab_HTH_regulators"/>
</dbReference>
<proteinExistence type="predicted"/>
<dbReference type="PRINTS" id="PR00037">
    <property type="entry name" value="HTHLACR"/>
</dbReference>
<dbReference type="Proteomes" id="UP000051681">
    <property type="component" value="Unassembled WGS sequence"/>
</dbReference>
<dbReference type="AlphaFoldDB" id="A0A0P1GRT9"/>
<reference evidence="5 6" key="1">
    <citation type="submission" date="2015-09" db="EMBL/GenBank/DDBJ databases">
        <authorList>
            <consortium name="Swine Surveillance"/>
        </authorList>
    </citation>
    <scope>NUCLEOTIDE SEQUENCE [LARGE SCALE GENOMIC DNA]</scope>
    <source>
        <strain evidence="5 6">CECT 8383</strain>
    </source>
</reference>
<evidence type="ECO:0000313" key="6">
    <source>
        <dbReference type="Proteomes" id="UP000051681"/>
    </source>
</evidence>
<dbReference type="PROSITE" id="PS51000">
    <property type="entry name" value="HTH_DEOR_2"/>
    <property type="match status" value="1"/>
</dbReference>
<dbReference type="PANTHER" id="PTHR30363:SF4">
    <property type="entry name" value="GLYCEROL-3-PHOSPHATE REGULON REPRESSOR"/>
    <property type="match status" value="1"/>
</dbReference>
<dbReference type="PANTHER" id="PTHR30363">
    <property type="entry name" value="HTH-TYPE TRANSCRIPTIONAL REGULATOR SRLR-RELATED"/>
    <property type="match status" value="1"/>
</dbReference>
<protein>
    <submittedName>
        <fullName evidence="5">Glycerol-3-phosphate regulon repressor</fullName>
    </submittedName>
</protein>
<keyword evidence="6" id="KW-1185">Reference proteome</keyword>
<dbReference type="SMART" id="SM01134">
    <property type="entry name" value="DeoRC"/>
    <property type="match status" value="1"/>
</dbReference>
<keyword evidence="1" id="KW-0678">Repressor</keyword>
<dbReference type="InterPro" id="IPR036388">
    <property type="entry name" value="WH-like_DNA-bd_sf"/>
</dbReference>
<evidence type="ECO:0000259" key="4">
    <source>
        <dbReference type="PROSITE" id="PS51000"/>
    </source>
</evidence>
<dbReference type="Gene3D" id="3.40.50.1360">
    <property type="match status" value="1"/>
</dbReference>
<dbReference type="InterPro" id="IPR037171">
    <property type="entry name" value="NagB/RpiA_transferase-like"/>
</dbReference>
<sequence>MVQTLRKPEIIEIARREGKVTVDMLVDHFGVTPQTIRRDLTELAESGQLERVHGGAILPSATVNIAYMERQELNLSSKVDIARACVKHIPNDCSLFLNIGTTTEAVAAELHRHTGLLIVTNNLNIANNLSHTSEAEVVVTGGDLRRADGGLVGAVARETVSRFRFDYAVIGCSALHQEGDILDFDTREVGVSQAIISRSDKIILVADTSKFERKAPLKIAGLSEIDTFITDAQPPAEFVVACKSSGTEIIVA</sequence>
<evidence type="ECO:0000256" key="2">
    <source>
        <dbReference type="ARBA" id="ARBA00023015"/>
    </source>
</evidence>
<dbReference type="SMART" id="SM00420">
    <property type="entry name" value="HTH_DEOR"/>
    <property type="match status" value="1"/>
</dbReference>
<dbReference type="SUPFAM" id="SSF100950">
    <property type="entry name" value="NagB/RpiA/CoA transferase-like"/>
    <property type="match status" value="1"/>
</dbReference>
<dbReference type="InterPro" id="IPR001034">
    <property type="entry name" value="DeoR_HTH"/>
</dbReference>
<dbReference type="InterPro" id="IPR014036">
    <property type="entry name" value="DeoR-like_C"/>
</dbReference>
<dbReference type="EMBL" id="CYSF01000012">
    <property type="protein sequence ID" value="CUH85255.1"/>
    <property type="molecule type" value="Genomic_DNA"/>
</dbReference>
<name>A0A0P1GRT9_9RHOB</name>
<gene>
    <name evidence="5" type="primary">glpR</name>
    <name evidence="5" type="ORF">TM5383_02483</name>
</gene>
<keyword evidence="3" id="KW-0804">Transcription</keyword>
<dbReference type="SUPFAM" id="SSF46785">
    <property type="entry name" value="Winged helix' DNA-binding domain"/>
    <property type="match status" value="1"/>
</dbReference>
<dbReference type="OrthoDB" id="9814815at2"/>
<organism evidence="5 6">
    <name type="scientific">Thalassovita mediterranea</name>
    <dbReference type="NCBI Taxonomy" id="340021"/>
    <lineage>
        <taxon>Bacteria</taxon>
        <taxon>Pseudomonadati</taxon>
        <taxon>Pseudomonadota</taxon>
        <taxon>Alphaproteobacteria</taxon>
        <taxon>Rhodobacterales</taxon>
        <taxon>Roseobacteraceae</taxon>
        <taxon>Thalassovita</taxon>
    </lineage>
</organism>
<accession>A0A0P1GRT9</accession>
<feature type="domain" description="HTH deoR-type" evidence="4">
    <location>
        <begin position="3"/>
        <end position="58"/>
    </location>
</feature>
<dbReference type="GO" id="GO:0003700">
    <property type="term" value="F:DNA-binding transcription factor activity"/>
    <property type="evidence" value="ECO:0007669"/>
    <property type="project" value="InterPro"/>
</dbReference>
<evidence type="ECO:0000313" key="5">
    <source>
        <dbReference type="EMBL" id="CUH85255.1"/>
    </source>
</evidence>
<keyword evidence="2" id="KW-0805">Transcription regulation</keyword>
<evidence type="ECO:0000256" key="3">
    <source>
        <dbReference type="ARBA" id="ARBA00023163"/>
    </source>
</evidence>
<dbReference type="InterPro" id="IPR036390">
    <property type="entry name" value="WH_DNA-bd_sf"/>
</dbReference>
<dbReference type="Pfam" id="PF08220">
    <property type="entry name" value="HTH_DeoR"/>
    <property type="match status" value="1"/>
</dbReference>
<dbReference type="STRING" id="340021.TM5383_02483"/>